<keyword evidence="14 20" id="KW-0376">Hydrogen peroxide</keyword>
<dbReference type="GO" id="GO:0006979">
    <property type="term" value="P:response to oxidative stress"/>
    <property type="evidence" value="ECO:0007669"/>
    <property type="project" value="UniProtKB-UniRule"/>
</dbReference>
<evidence type="ECO:0000256" key="19">
    <source>
        <dbReference type="PIRSR" id="PIRSR600823-5"/>
    </source>
</evidence>
<dbReference type="CDD" id="cd00693">
    <property type="entry name" value="secretory_peroxidase"/>
    <property type="match status" value="1"/>
</dbReference>
<feature type="binding site" evidence="17">
    <location>
        <position position="243"/>
    </location>
    <ligand>
        <name>Ca(2+)</name>
        <dbReference type="ChEBI" id="CHEBI:29108"/>
        <label>2</label>
    </ligand>
</feature>
<dbReference type="PANTHER" id="PTHR31388">
    <property type="entry name" value="PEROXIDASE 72-RELATED"/>
    <property type="match status" value="1"/>
</dbReference>
<comment type="subcellular location">
    <subcellularLocation>
        <location evidence="2 20">Secreted</location>
    </subcellularLocation>
</comment>
<comment type="function">
    <text evidence="20">Removal of H(2)O(2), oxidation of toxic reductants, biosynthesis and degradation of lignin, suberization, auxin catabolism, response to environmental stresses such as wounding, pathogen attack and oxidative stress.</text>
</comment>
<dbReference type="EC" id="1.11.1.7" evidence="4 20"/>
<feature type="disulfide bond" evidence="19">
    <location>
        <begin position="63"/>
        <end position="68"/>
    </location>
</feature>
<evidence type="ECO:0000256" key="15">
    <source>
        <dbReference type="PIRSR" id="PIRSR600823-1"/>
    </source>
</evidence>
<evidence type="ECO:0000256" key="1">
    <source>
        <dbReference type="ARBA" id="ARBA00000189"/>
    </source>
</evidence>
<evidence type="ECO:0000256" key="9">
    <source>
        <dbReference type="ARBA" id="ARBA00022837"/>
    </source>
</evidence>
<dbReference type="GO" id="GO:0005576">
    <property type="term" value="C:extracellular region"/>
    <property type="evidence" value="ECO:0007669"/>
    <property type="project" value="UniProtKB-SubCell"/>
</dbReference>
<feature type="disulfide bond" evidence="19">
    <location>
        <begin position="195"/>
        <end position="220"/>
    </location>
</feature>
<dbReference type="AlphaFoldDB" id="A0A8G1GL73"/>
<feature type="binding site" evidence="17">
    <location>
        <position position="189"/>
    </location>
    <ligand>
        <name>Ca(2+)</name>
        <dbReference type="ChEBI" id="CHEBI:29108"/>
        <label>2</label>
    </ligand>
</feature>
<evidence type="ECO:0000313" key="22">
    <source>
        <dbReference type="EMBL" id="QZA75053.1"/>
    </source>
</evidence>
<dbReference type="GO" id="GO:0046872">
    <property type="term" value="F:metal ion binding"/>
    <property type="evidence" value="ECO:0007669"/>
    <property type="project" value="UniProtKB-UniRule"/>
</dbReference>
<evidence type="ECO:0000256" key="10">
    <source>
        <dbReference type="ARBA" id="ARBA00023002"/>
    </source>
</evidence>
<feature type="disulfide bond" evidence="19">
    <location>
        <begin position="116"/>
        <end position="311"/>
    </location>
</feature>
<dbReference type="InterPro" id="IPR019793">
    <property type="entry name" value="Peroxidases_heam-ligand_BS"/>
</dbReference>
<evidence type="ECO:0000256" key="5">
    <source>
        <dbReference type="ARBA" id="ARBA00022559"/>
    </source>
</evidence>
<feature type="binding site" evidence="17">
    <location>
        <position position="62"/>
    </location>
    <ligand>
        <name>Ca(2+)</name>
        <dbReference type="ChEBI" id="CHEBI:29108"/>
        <label>1</label>
    </ligand>
</feature>
<proteinExistence type="inferred from homology"/>
<feature type="binding site" evidence="16">
    <location>
        <position position="158"/>
    </location>
    <ligand>
        <name>substrate</name>
    </ligand>
</feature>
<keyword evidence="9 17" id="KW-0106">Calcium</keyword>
<dbReference type="FunFam" id="1.10.520.10:FF:000009">
    <property type="entry name" value="Peroxidase"/>
    <property type="match status" value="1"/>
</dbReference>
<dbReference type="InterPro" id="IPR019794">
    <property type="entry name" value="Peroxidases_AS"/>
</dbReference>
<dbReference type="InterPro" id="IPR002016">
    <property type="entry name" value="Haem_peroxidase"/>
</dbReference>
<evidence type="ECO:0000256" key="13">
    <source>
        <dbReference type="ARBA" id="ARBA00023180"/>
    </source>
</evidence>
<keyword evidence="8 20" id="KW-0732">Signal</keyword>
<evidence type="ECO:0000256" key="2">
    <source>
        <dbReference type="ARBA" id="ARBA00004613"/>
    </source>
</evidence>
<feature type="binding site" description="axial binding residue" evidence="17">
    <location>
        <position position="188"/>
    </location>
    <ligand>
        <name>heme b</name>
        <dbReference type="ChEBI" id="CHEBI:60344"/>
    </ligand>
    <ligandPart>
        <name>Fe</name>
        <dbReference type="ChEBI" id="CHEBI:18248"/>
    </ligandPart>
</feature>
<keyword evidence="13" id="KW-0325">Glycoprotein</keyword>
<evidence type="ECO:0000256" key="4">
    <source>
        <dbReference type="ARBA" id="ARBA00012313"/>
    </source>
</evidence>
<evidence type="ECO:0000256" key="11">
    <source>
        <dbReference type="ARBA" id="ARBA00023004"/>
    </source>
</evidence>
<comment type="similarity">
    <text evidence="20">Belongs to the peroxidase family. Classical plant (class III) peroxidase subfamily.</text>
</comment>
<dbReference type="InterPro" id="IPR033905">
    <property type="entry name" value="Secretory_peroxidase"/>
</dbReference>
<evidence type="ECO:0000256" key="12">
    <source>
        <dbReference type="ARBA" id="ARBA00023157"/>
    </source>
</evidence>
<keyword evidence="6 20" id="KW-0349">Heme</keyword>
<feature type="disulfide bond" evidence="19">
    <location>
        <begin position="30"/>
        <end position="110"/>
    </location>
</feature>
<keyword evidence="5 20" id="KW-0575">Peroxidase</keyword>
<keyword evidence="7 17" id="KW-0479">Metal-binding</keyword>
<dbReference type="EMBL" id="MZ450796">
    <property type="protein sequence ID" value="QZA75053.1"/>
    <property type="molecule type" value="Genomic_DNA"/>
</dbReference>
<dbReference type="Gene3D" id="1.10.520.10">
    <property type="match status" value="1"/>
</dbReference>
<feature type="chain" id="PRO_5034696351" description="Peroxidase" evidence="20">
    <location>
        <begin position="20"/>
        <end position="315"/>
    </location>
</feature>
<evidence type="ECO:0000256" key="14">
    <source>
        <dbReference type="ARBA" id="ARBA00023324"/>
    </source>
</evidence>
<dbReference type="Pfam" id="PF00141">
    <property type="entry name" value="peroxidase"/>
    <property type="match status" value="1"/>
</dbReference>
<dbReference type="SUPFAM" id="SSF48113">
    <property type="entry name" value="Heme-dependent peroxidases"/>
    <property type="match status" value="1"/>
</dbReference>
<feature type="binding site" evidence="17">
    <location>
        <position position="69"/>
    </location>
    <ligand>
        <name>Ca(2+)</name>
        <dbReference type="ChEBI" id="CHEBI:29108"/>
        <label>1</label>
    </ligand>
</feature>
<accession>A0A8G1GL73</accession>
<comment type="cofactor">
    <cofactor evidence="17 20">
        <name>heme b</name>
        <dbReference type="ChEBI" id="CHEBI:60344"/>
    </cofactor>
    <text evidence="17 20">Binds 1 heme b (iron(II)-protoporphyrin IX) group per subunit.</text>
</comment>
<dbReference type="Gene3D" id="1.10.420.10">
    <property type="entry name" value="Peroxidase, domain 2"/>
    <property type="match status" value="1"/>
</dbReference>
<evidence type="ECO:0000256" key="20">
    <source>
        <dbReference type="RuleBase" id="RU362060"/>
    </source>
</evidence>
<dbReference type="InterPro" id="IPR000823">
    <property type="entry name" value="Peroxidase_pln"/>
</dbReference>
<evidence type="ECO:0000256" key="3">
    <source>
        <dbReference type="ARBA" id="ARBA00006873"/>
    </source>
</evidence>
<feature type="binding site" evidence="17">
    <location>
        <position position="65"/>
    </location>
    <ligand>
        <name>Ca(2+)</name>
        <dbReference type="ChEBI" id="CHEBI:29108"/>
        <label>1</label>
    </ligand>
</feature>
<comment type="catalytic activity">
    <reaction evidence="1 20">
        <text>2 a phenolic donor + H2O2 = 2 a phenolic radical donor + 2 H2O</text>
        <dbReference type="Rhea" id="RHEA:56136"/>
        <dbReference type="ChEBI" id="CHEBI:15377"/>
        <dbReference type="ChEBI" id="CHEBI:16240"/>
        <dbReference type="ChEBI" id="CHEBI:139520"/>
        <dbReference type="ChEBI" id="CHEBI:139521"/>
        <dbReference type="EC" id="1.11.1.7"/>
    </reaction>
</comment>
<feature type="signal peptide" evidence="20">
    <location>
        <begin position="1"/>
        <end position="19"/>
    </location>
</feature>
<evidence type="ECO:0000256" key="18">
    <source>
        <dbReference type="PIRSR" id="PIRSR600823-4"/>
    </source>
</evidence>
<dbReference type="PRINTS" id="PR00458">
    <property type="entry name" value="PEROXIDASE"/>
</dbReference>
<feature type="binding site" evidence="17">
    <location>
        <position position="67"/>
    </location>
    <ligand>
        <name>Ca(2+)</name>
        <dbReference type="ChEBI" id="CHEBI:29108"/>
        <label>1</label>
    </ligand>
</feature>
<comment type="similarity">
    <text evidence="3">Belongs to the peroxidase family. Ascorbate peroxidase subfamily.</text>
</comment>
<organism evidence="22">
    <name type="scientific">Dracaena sanderiana</name>
    <dbReference type="NCBI Taxonomy" id="326070"/>
    <lineage>
        <taxon>Eukaryota</taxon>
        <taxon>Viridiplantae</taxon>
        <taxon>Streptophyta</taxon>
        <taxon>Embryophyta</taxon>
        <taxon>Tracheophyta</taxon>
        <taxon>Spermatophyta</taxon>
        <taxon>Magnoliopsida</taxon>
        <taxon>Liliopsida</taxon>
        <taxon>Asparagales</taxon>
        <taxon>Asparagaceae</taxon>
        <taxon>Nolinoideae</taxon>
        <taxon>Dracaena</taxon>
    </lineage>
</organism>
<reference evidence="22" key="1">
    <citation type="submission" date="2021-06" db="EMBL/GenBank/DDBJ databases">
        <title>Cloning and expression of full-length peroxidase gene in Dracaena sanderiana.</title>
        <authorList>
            <person name="Hu H.Q."/>
            <person name="Chen M."/>
        </authorList>
    </citation>
    <scope>NUCLEOTIDE SEQUENCE</scope>
</reference>
<dbReference type="PROSITE" id="PS00436">
    <property type="entry name" value="PEROXIDASE_2"/>
    <property type="match status" value="1"/>
</dbReference>
<protein>
    <recommendedName>
        <fullName evidence="4 20">Peroxidase</fullName>
        <ecNumber evidence="4 20">1.11.1.7</ecNumber>
    </recommendedName>
</protein>
<feature type="binding site" evidence="17">
    <location>
        <position position="83"/>
    </location>
    <ligand>
        <name>Ca(2+)</name>
        <dbReference type="ChEBI" id="CHEBI:29108"/>
        <label>1</label>
    </ligand>
</feature>
<dbReference type="PANTHER" id="PTHR31388:SF24">
    <property type="entry name" value="PEROXIDASE 52"/>
    <property type="match status" value="1"/>
</dbReference>
<evidence type="ECO:0000256" key="6">
    <source>
        <dbReference type="ARBA" id="ARBA00022617"/>
    </source>
</evidence>
<evidence type="ECO:0000256" key="8">
    <source>
        <dbReference type="ARBA" id="ARBA00022729"/>
    </source>
</evidence>
<keyword evidence="12 19" id="KW-1015">Disulfide bond</keyword>
<dbReference type="GO" id="GO:0020037">
    <property type="term" value="F:heme binding"/>
    <property type="evidence" value="ECO:0007669"/>
    <property type="project" value="UniProtKB-UniRule"/>
</dbReference>
<feature type="site" description="Transition state stabilizer" evidence="18">
    <location>
        <position position="57"/>
    </location>
</feature>
<dbReference type="GO" id="GO:0042744">
    <property type="term" value="P:hydrogen peroxide catabolic process"/>
    <property type="evidence" value="ECO:0007669"/>
    <property type="project" value="UniProtKB-KW"/>
</dbReference>
<comment type="cofactor">
    <cofactor evidence="17 20">
        <name>Ca(2+)</name>
        <dbReference type="ChEBI" id="CHEBI:29108"/>
    </cofactor>
    <text evidence="17 20">Binds 2 calcium ions per subunit.</text>
</comment>
<sequence length="315" mass="33893">MAYVTFAIIFLLGIGTSSAQLSPNFYSSSCPQVFSTIKPVLKAAIDKNKRDGASILRLFFHDCFVQGCDASVLLADTANFIGEQTAVPNNGSLRAFNVIDDIKTAVEKACPGVVSCADILAIASRDSVVILGGPNWSVKLGRRDSRTASRALANKNIPPPSSSLANLISLFAAQGLSVRDMVALSGGHTIGKARCVNFRPHIYNDADIDPSFAAKRRANCPRTKGVGDTNLASLDLRTPEKFDNSYYRNLINMQGLLHSDQVLYNKGSTDALVKTYGDGTGKFFDDFVAGMIKMGDVRPLTGSKGEIRKVCSKRN</sequence>
<dbReference type="PROSITE" id="PS00435">
    <property type="entry name" value="PEROXIDASE_1"/>
    <property type="match status" value="1"/>
</dbReference>
<keyword evidence="11 17" id="KW-0408">Iron</keyword>
<feature type="binding site" evidence="17">
    <location>
        <position position="71"/>
    </location>
    <ligand>
        <name>Ca(2+)</name>
        <dbReference type="ChEBI" id="CHEBI:29108"/>
        <label>1</label>
    </ligand>
</feature>
<dbReference type="GO" id="GO:0140825">
    <property type="term" value="F:lactoperoxidase activity"/>
    <property type="evidence" value="ECO:0007669"/>
    <property type="project" value="UniProtKB-EC"/>
</dbReference>
<feature type="active site" description="Proton acceptor" evidence="15">
    <location>
        <position position="61"/>
    </location>
</feature>
<dbReference type="FunFam" id="1.10.420.10:FF:000006">
    <property type="entry name" value="Peroxidase"/>
    <property type="match status" value="1"/>
</dbReference>
<evidence type="ECO:0000256" key="7">
    <source>
        <dbReference type="ARBA" id="ARBA00022723"/>
    </source>
</evidence>
<feature type="domain" description="Plant heme peroxidase family profile" evidence="21">
    <location>
        <begin position="20"/>
        <end position="315"/>
    </location>
</feature>
<keyword evidence="10 20" id="KW-0560">Oxidoreductase</keyword>
<feature type="binding site" evidence="17">
    <location>
        <position position="238"/>
    </location>
    <ligand>
        <name>Ca(2+)</name>
        <dbReference type="ChEBI" id="CHEBI:29108"/>
        <label>2</label>
    </ligand>
</feature>
<dbReference type="PRINTS" id="PR00461">
    <property type="entry name" value="PLPEROXIDASE"/>
</dbReference>
<evidence type="ECO:0000256" key="16">
    <source>
        <dbReference type="PIRSR" id="PIRSR600823-2"/>
    </source>
</evidence>
<evidence type="ECO:0000256" key="17">
    <source>
        <dbReference type="PIRSR" id="PIRSR600823-3"/>
    </source>
</evidence>
<dbReference type="InterPro" id="IPR010255">
    <property type="entry name" value="Haem_peroxidase_sf"/>
</dbReference>
<evidence type="ECO:0000259" key="21">
    <source>
        <dbReference type="PROSITE" id="PS50873"/>
    </source>
</evidence>
<dbReference type="PROSITE" id="PS50873">
    <property type="entry name" value="PEROXIDASE_4"/>
    <property type="match status" value="1"/>
</dbReference>
<keyword evidence="20" id="KW-0964">Secreted</keyword>
<feature type="binding site" evidence="17">
    <location>
        <position position="235"/>
    </location>
    <ligand>
        <name>Ca(2+)</name>
        <dbReference type="ChEBI" id="CHEBI:29108"/>
        <label>2</label>
    </ligand>
</feature>
<name>A0A8G1GL73_9ASPA</name>